<keyword evidence="12" id="KW-1185">Reference proteome</keyword>
<keyword evidence="7" id="KW-1133">Transmembrane helix</keyword>
<dbReference type="RefSeq" id="WP_202084144.1">
    <property type="nucleotide sequence ID" value="NZ_JAERTZ010000018.1"/>
</dbReference>
<feature type="modified residue" description="4-aspartylphosphate" evidence="6">
    <location>
        <position position="730"/>
    </location>
</feature>
<dbReference type="SMART" id="SM00091">
    <property type="entry name" value="PAS"/>
    <property type="match status" value="1"/>
</dbReference>
<dbReference type="SMART" id="SM00448">
    <property type="entry name" value="REC"/>
    <property type="match status" value="1"/>
</dbReference>
<evidence type="ECO:0000259" key="10">
    <source>
        <dbReference type="PROSITE" id="PS50112"/>
    </source>
</evidence>
<name>A0ABS1QSD0_9GAMM</name>
<keyword evidence="3 6" id="KW-0597">Phosphoprotein</keyword>
<proteinExistence type="predicted"/>
<evidence type="ECO:0000313" key="11">
    <source>
        <dbReference type="EMBL" id="MBL1377371.1"/>
    </source>
</evidence>
<dbReference type="Pfam" id="PF13185">
    <property type="entry name" value="GAF_2"/>
    <property type="match status" value="1"/>
</dbReference>
<dbReference type="InterPro" id="IPR003018">
    <property type="entry name" value="GAF"/>
</dbReference>
<evidence type="ECO:0000256" key="4">
    <source>
        <dbReference type="ARBA" id="ARBA00022679"/>
    </source>
</evidence>
<dbReference type="Pfam" id="PF00512">
    <property type="entry name" value="HisKA"/>
    <property type="match status" value="1"/>
</dbReference>
<dbReference type="Gene3D" id="3.30.450.20">
    <property type="entry name" value="PAS domain"/>
    <property type="match status" value="1"/>
</dbReference>
<dbReference type="PANTHER" id="PTHR43065">
    <property type="entry name" value="SENSOR HISTIDINE KINASE"/>
    <property type="match status" value="1"/>
</dbReference>
<dbReference type="SUPFAM" id="SSF55785">
    <property type="entry name" value="PYP-like sensor domain (PAS domain)"/>
    <property type="match status" value="1"/>
</dbReference>
<evidence type="ECO:0000259" key="8">
    <source>
        <dbReference type="PROSITE" id="PS50109"/>
    </source>
</evidence>
<accession>A0ABS1QSD0</accession>
<sequence length="799" mass="86898">MMTLTTGQGWRWLHALSGHPAWRWCALGGLALIFAADGQTQLGFAHGSLYPPVILLALFTGSTGFVLAIALAAAGLTVAGIFISPAAPAEFAPVFVLANRVLALAGIGLSCLLSVAIIHYLQQVQSAYRAQLRSRRESERLAGRLSSILECMTEAFFILDEKQRVVFANRKAELLLGTASRPMLGQPLVAVFPQLQLLLASDRTEGEAELFYPRCERWLACHYVRTGEGLALSLQDSTERKRNEQIQLTEARALQMIYEGANRHEVLTRIVLGIEQVLPNTLASVLLLDEDGIHLREGAAPSLPESYNQAVYGQPIGPEAGSCGTAMYRRQPVIVEDIATDPLWTAYQEPALAHGLRACWSIPVLDGEGRVLASFALYHHSPKAPTEADLTLIGRTGHIVGLALERYRQEATLRSLEEQLRHAQRMEAVGQLTGGIAHDFNNLLTVILGNGELLQEQLAREPALAELARMMVTAAQRGADLTHRLLAFARRQALEPRVIQVNELVEGMGPLLTRALGQHISMELRPSAGLGPALVDPGQLESALLNLCLNARDAMPEGGRLTLETADIRLDRDYAASHAEVAPGHYVLLAVSDTGSGIPPEHLGRIFEPFFTTKEKGKGSGLGLSMVFGFIRQTNGHISVYSELGIGTVVKMYLPRAETGAREAEPADNMVPVQHGGGECILLVEDDELVRRYAEEQLLGHGFRVLSTGNGHDALALLRQRDDIDLLFTDVVMPGGLGGAELAARARALRPELKVLFTSGYTENAIVHQGRLEQGVLLLGKPYRRAELMAKVRQAIDHS</sequence>
<dbReference type="Pfam" id="PF00072">
    <property type="entry name" value="Response_reg"/>
    <property type="match status" value="1"/>
</dbReference>
<dbReference type="SUPFAM" id="SSF47384">
    <property type="entry name" value="Homodimeric domain of signal transducing histidine kinase"/>
    <property type="match status" value="1"/>
</dbReference>
<feature type="transmembrane region" description="Helical" evidence="7">
    <location>
        <begin position="20"/>
        <end position="37"/>
    </location>
</feature>
<dbReference type="InterPro" id="IPR036097">
    <property type="entry name" value="HisK_dim/P_sf"/>
</dbReference>
<feature type="domain" description="PAS" evidence="10">
    <location>
        <begin position="141"/>
        <end position="189"/>
    </location>
</feature>
<dbReference type="SUPFAM" id="SSF55874">
    <property type="entry name" value="ATPase domain of HSP90 chaperone/DNA topoisomerase II/histidine kinase"/>
    <property type="match status" value="1"/>
</dbReference>
<feature type="transmembrane region" description="Helical" evidence="7">
    <location>
        <begin position="49"/>
        <end position="82"/>
    </location>
</feature>
<dbReference type="CDD" id="cd00130">
    <property type="entry name" value="PAS"/>
    <property type="match status" value="1"/>
</dbReference>
<dbReference type="SMART" id="SM00065">
    <property type="entry name" value="GAF"/>
    <property type="match status" value="1"/>
</dbReference>
<keyword evidence="7" id="KW-0812">Transmembrane</keyword>
<dbReference type="PRINTS" id="PR00344">
    <property type="entry name" value="BCTRLSENSOR"/>
</dbReference>
<keyword evidence="5" id="KW-0418">Kinase</keyword>
<dbReference type="PROSITE" id="PS50112">
    <property type="entry name" value="PAS"/>
    <property type="match status" value="1"/>
</dbReference>
<dbReference type="InterPro" id="IPR004358">
    <property type="entry name" value="Sig_transdc_His_kin-like_C"/>
</dbReference>
<dbReference type="PROSITE" id="PS50109">
    <property type="entry name" value="HIS_KIN"/>
    <property type="match status" value="1"/>
</dbReference>
<evidence type="ECO:0000256" key="2">
    <source>
        <dbReference type="ARBA" id="ARBA00012438"/>
    </source>
</evidence>
<keyword evidence="4" id="KW-0808">Transferase</keyword>
<dbReference type="InterPro" id="IPR011006">
    <property type="entry name" value="CheY-like_superfamily"/>
</dbReference>
<dbReference type="SMART" id="SM00387">
    <property type="entry name" value="HATPase_c"/>
    <property type="match status" value="1"/>
</dbReference>
<dbReference type="InterPro" id="IPR003594">
    <property type="entry name" value="HATPase_dom"/>
</dbReference>
<dbReference type="CDD" id="cd00082">
    <property type="entry name" value="HisKA"/>
    <property type="match status" value="1"/>
</dbReference>
<protein>
    <recommendedName>
        <fullName evidence="2">histidine kinase</fullName>
        <ecNumber evidence="2">2.7.13.3</ecNumber>
    </recommendedName>
</protein>
<dbReference type="PROSITE" id="PS50110">
    <property type="entry name" value="RESPONSE_REGULATORY"/>
    <property type="match status" value="1"/>
</dbReference>
<keyword evidence="7" id="KW-0472">Membrane</keyword>
<dbReference type="SMART" id="SM00388">
    <property type="entry name" value="HisKA"/>
    <property type="match status" value="1"/>
</dbReference>
<dbReference type="Pfam" id="PF13188">
    <property type="entry name" value="PAS_8"/>
    <property type="match status" value="1"/>
</dbReference>
<dbReference type="InterPro" id="IPR005467">
    <property type="entry name" value="His_kinase_dom"/>
</dbReference>
<dbReference type="PANTHER" id="PTHR43065:SF49">
    <property type="entry name" value="HISTIDINE KINASE"/>
    <property type="match status" value="1"/>
</dbReference>
<dbReference type="InterPro" id="IPR036890">
    <property type="entry name" value="HATPase_C_sf"/>
</dbReference>
<dbReference type="Gene3D" id="3.30.450.40">
    <property type="match status" value="1"/>
</dbReference>
<comment type="catalytic activity">
    <reaction evidence="1">
        <text>ATP + protein L-histidine = ADP + protein N-phospho-L-histidine.</text>
        <dbReference type="EC" id="2.7.13.3"/>
    </reaction>
</comment>
<dbReference type="EMBL" id="JAERTZ010000018">
    <property type="protein sequence ID" value="MBL1377371.1"/>
    <property type="molecule type" value="Genomic_DNA"/>
</dbReference>
<evidence type="ECO:0000313" key="12">
    <source>
        <dbReference type="Proteomes" id="UP000638570"/>
    </source>
</evidence>
<evidence type="ECO:0000256" key="3">
    <source>
        <dbReference type="ARBA" id="ARBA00022553"/>
    </source>
</evidence>
<dbReference type="Gene3D" id="3.30.565.10">
    <property type="entry name" value="Histidine kinase-like ATPase, C-terminal domain"/>
    <property type="match status" value="1"/>
</dbReference>
<evidence type="ECO:0000256" key="1">
    <source>
        <dbReference type="ARBA" id="ARBA00000085"/>
    </source>
</evidence>
<evidence type="ECO:0000256" key="7">
    <source>
        <dbReference type="SAM" id="Phobius"/>
    </source>
</evidence>
<dbReference type="SUPFAM" id="SSF55781">
    <property type="entry name" value="GAF domain-like"/>
    <property type="match status" value="1"/>
</dbReference>
<dbReference type="EC" id="2.7.13.3" evidence="2"/>
<dbReference type="SUPFAM" id="SSF52172">
    <property type="entry name" value="CheY-like"/>
    <property type="match status" value="1"/>
</dbReference>
<evidence type="ECO:0000256" key="6">
    <source>
        <dbReference type="PROSITE-ProRule" id="PRU00169"/>
    </source>
</evidence>
<dbReference type="Gene3D" id="3.40.50.2300">
    <property type="match status" value="1"/>
</dbReference>
<feature type="domain" description="Histidine kinase" evidence="8">
    <location>
        <begin position="435"/>
        <end position="658"/>
    </location>
</feature>
<organism evidence="11 12">
    <name type="scientific">Zobellella iuensis</name>
    <dbReference type="NCBI Taxonomy" id="2803811"/>
    <lineage>
        <taxon>Bacteria</taxon>
        <taxon>Pseudomonadati</taxon>
        <taxon>Pseudomonadota</taxon>
        <taxon>Gammaproteobacteria</taxon>
        <taxon>Aeromonadales</taxon>
        <taxon>Aeromonadaceae</taxon>
        <taxon>Zobellella</taxon>
    </lineage>
</organism>
<dbReference type="InterPro" id="IPR000014">
    <property type="entry name" value="PAS"/>
</dbReference>
<dbReference type="Pfam" id="PF02518">
    <property type="entry name" value="HATPase_c"/>
    <property type="match status" value="1"/>
</dbReference>
<dbReference type="Gene3D" id="1.10.287.130">
    <property type="match status" value="1"/>
</dbReference>
<feature type="domain" description="Response regulatory" evidence="9">
    <location>
        <begin position="680"/>
        <end position="796"/>
    </location>
</feature>
<dbReference type="InterPro" id="IPR029016">
    <property type="entry name" value="GAF-like_dom_sf"/>
</dbReference>
<dbReference type="InterPro" id="IPR001789">
    <property type="entry name" value="Sig_transdc_resp-reg_receiver"/>
</dbReference>
<dbReference type="InterPro" id="IPR035965">
    <property type="entry name" value="PAS-like_dom_sf"/>
</dbReference>
<evidence type="ECO:0000259" key="9">
    <source>
        <dbReference type="PROSITE" id="PS50110"/>
    </source>
</evidence>
<dbReference type="Proteomes" id="UP000638570">
    <property type="component" value="Unassembled WGS sequence"/>
</dbReference>
<evidence type="ECO:0000256" key="5">
    <source>
        <dbReference type="ARBA" id="ARBA00022777"/>
    </source>
</evidence>
<feature type="transmembrane region" description="Helical" evidence="7">
    <location>
        <begin position="102"/>
        <end position="121"/>
    </location>
</feature>
<comment type="caution">
    <text evidence="11">The sequence shown here is derived from an EMBL/GenBank/DDBJ whole genome shotgun (WGS) entry which is preliminary data.</text>
</comment>
<reference evidence="12" key="1">
    <citation type="submission" date="2021-01" db="EMBL/GenBank/DDBJ databases">
        <title>Genome public.</title>
        <authorList>
            <person name="Liu C."/>
            <person name="Sun Q."/>
        </authorList>
    </citation>
    <scope>NUCLEOTIDE SEQUENCE [LARGE SCALE GENOMIC DNA]</scope>
    <source>
        <strain evidence="12">CGMCC 1.18722</strain>
    </source>
</reference>
<dbReference type="InterPro" id="IPR003661">
    <property type="entry name" value="HisK_dim/P_dom"/>
</dbReference>
<gene>
    <name evidence="11" type="ORF">JKV55_08515</name>
</gene>